<keyword evidence="1" id="KW-0175">Coiled coil</keyword>
<feature type="region of interest" description="Disordered" evidence="2">
    <location>
        <begin position="2167"/>
        <end position="2188"/>
    </location>
</feature>
<dbReference type="PANTHER" id="PTHR16166:SF141">
    <property type="entry name" value="INTERMEMBRANE LIPID TRANSFER PROTEIN VPS13D"/>
    <property type="match status" value="1"/>
</dbReference>
<evidence type="ECO:0000313" key="6">
    <source>
        <dbReference type="Proteomes" id="UP000218231"/>
    </source>
</evidence>
<proteinExistence type="predicted"/>
<evidence type="ECO:0000256" key="1">
    <source>
        <dbReference type="SAM" id="Coils"/>
    </source>
</evidence>
<name>A0A2A2JFP3_9BILA</name>
<dbReference type="Pfam" id="PF25036">
    <property type="entry name" value="VPS13_VAB"/>
    <property type="match status" value="1"/>
</dbReference>
<feature type="domain" description="Ground-like" evidence="3">
    <location>
        <begin position="2044"/>
        <end position="2128"/>
    </location>
</feature>
<evidence type="ECO:0000313" key="5">
    <source>
        <dbReference type="EMBL" id="PAV60495.1"/>
    </source>
</evidence>
<dbReference type="InterPro" id="IPR007284">
    <property type="entry name" value="Ground-like_dom"/>
</dbReference>
<dbReference type="GO" id="GO:0006623">
    <property type="term" value="P:protein targeting to vacuole"/>
    <property type="evidence" value="ECO:0007669"/>
    <property type="project" value="TreeGrafter"/>
</dbReference>
<comment type="caution">
    <text evidence="5">The sequence shown here is derived from an EMBL/GenBank/DDBJ whole genome shotgun (WGS) entry which is preliminary data.</text>
</comment>
<dbReference type="SUPFAM" id="SSF50370">
    <property type="entry name" value="Ricin B-like lectins"/>
    <property type="match status" value="1"/>
</dbReference>
<dbReference type="PROSITE" id="PS50231">
    <property type="entry name" value="RICIN_B_LECTIN"/>
    <property type="match status" value="1"/>
</dbReference>
<dbReference type="Proteomes" id="UP000218231">
    <property type="component" value="Unassembled WGS sequence"/>
</dbReference>
<dbReference type="STRING" id="2018661.A0A2A2JFP3"/>
<dbReference type="GO" id="GO:0045053">
    <property type="term" value="P:protein retention in Golgi apparatus"/>
    <property type="evidence" value="ECO:0007669"/>
    <property type="project" value="TreeGrafter"/>
</dbReference>
<dbReference type="InterPro" id="IPR035992">
    <property type="entry name" value="Ricin_B-like_lectins"/>
</dbReference>
<keyword evidence="6" id="KW-1185">Reference proteome</keyword>
<evidence type="ECO:0000259" key="3">
    <source>
        <dbReference type="Pfam" id="PF04155"/>
    </source>
</evidence>
<accession>A0A2A2JFP3</accession>
<dbReference type="OrthoDB" id="272810at2759"/>
<dbReference type="PANTHER" id="PTHR16166">
    <property type="entry name" value="VACUOLAR PROTEIN SORTING-ASSOCIATED PROTEIN VPS13"/>
    <property type="match status" value="1"/>
</dbReference>
<gene>
    <name evidence="5" type="ORF">WR25_10620</name>
</gene>
<organism evidence="5 6">
    <name type="scientific">Diploscapter pachys</name>
    <dbReference type="NCBI Taxonomy" id="2018661"/>
    <lineage>
        <taxon>Eukaryota</taxon>
        <taxon>Metazoa</taxon>
        <taxon>Ecdysozoa</taxon>
        <taxon>Nematoda</taxon>
        <taxon>Chromadorea</taxon>
        <taxon>Rhabditida</taxon>
        <taxon>Rhabditina</taxon>
        <taxon>Rhabditomorpha</taxon>
        <taxon>Rhabditoidea</taxon>
        <taxon>Rhabditidae</taxon>
        <taxon>Diploscapter</taxon>
    </lineage>
</organism>
<dbReference type="GO" id="GO:0007005">
    <property type="term" value="P:mitochondrion organization"/>
    <property type="evidence" value="ECO:0007669"/>
    <property type="project" value="TreeGrafter"/>
</dbReference>
<sequence>MFRNLDTASSHNVPDVSIITTLQDLRWHLSTHGFMLLRGFLEKNLGEWIPPNPEAIPIEVLEKPHVGCDLETETDRKYATLSFRLLFERVELDCLLPVDTDSVNRIGPWKPFAEMQLVEARISFDSFIDGQSELDLICEQTGLTDKRILSTKNLFPNILQQRRSTVNEDETKVSLMFEVHVMMRAEEAPLVTVVLVNSSLILLYDWLDTAKNFVLLTPDMYPNFYFSIPQKSRASTQSILSRVEETILQVHKQTFTMKVTLRSCDLFVIEDMSMENSLALIARATAVVNANDAGGRVTGNLEVQTISLSWCSMSNISKSRNECSNEFMTTISLEVDQRKSSAKGLPIVQRPKHHAIIELDKAVGRVSYRDVRIFQVILAGFQRYLQSLPADLHILPVEHRIDAQPFIDLDKTTVKFDQAEIWLLDDFDENSIPLARFSASRMNLSWSDRIVAAFTVAVDYFNHHVFGWEPFIENWAVLQMKSFVKDNTRTFEIVTETHSTLDINITEQFLQQAIQFSSRWPSVCEAIERDGLRTAGLRTRCDQLPYLLRNDTGSDLMFTTEVSDLLTARAEHRKYSVRWMTVPTAGEHMFQFPVRLLYTREGHDPCRQLIIRVSGWDEASPVAVDSCGTYFRIVKAMQDGLSNARLVIGVTMDKDGKKIVSIQSSITISNRLPDRIAVYSESAELMQVEPGARLPVPLKHVNERLRIYPLTTPRLAESAEMDWRKVRKSGDVINAIHVLQSEKKTSEYWICTAIKRESYPEEETEPLPGHSMHFVAPLQIQNLLPIDAEFNINGSVVAIGAGKQIQLTSVDITKSVKLQLSTDRLSSKYPITILKSQIGEGQLLHIRMTDSEQRPLDVYANVQSHTAGTIGISIWTPFWIINKSGIPLVIRQEAVSFDAAGQMEEHEKARDRHPLMFSFADDGCPKQCVLRVGGEFVQEDGYMPCYSSRFALAPGVQALKLKIEHKTLPTKYYNIGVEVRAGTGRYKDTQVVLLTTRYSLSNLCSVSLTLSHADLIERQSEHVRISPQSTLVWNENYEQRRMLCVKRVDTKHWSCPFPIDRIGSFHVTMRDSDETPRFVRVEIILAGAVFCISFTDAHFYPPPIRIENLSDVPILYQQFAAAPTKQHLRTICKAKSHVDYAWDDLYGEKKILLQVFENKFHCYDPCVVGNGASLQYENHLFIQLKSSFDKSTKKSNLTEECELVLETLEKGKVILNKQHRIDGNSGNQLWKLCNDGCIENIGMTARTKTRMVLDMIEKGGKQLMMLPRIQSRDKTQKWTFMPDGRICPQSNLLLFATAKRTEVCLEENDRDNQVNEDGVALSQCWKIQRQRPGSGTLDVECLHNGPTLVLRITDREEHNKKKADMQRRSASKEAKEFGYALCVTMRNGIGVSVINSLSEELVYGRMSGISLFASLKGNYQMTASIDSIQIDNQLLSANKWQLLSCQAEPWDDDMNPLAGLSPADLPAGVSATQRPALKIEFDVTPRNYYYSFDCFRMKLCELTLHIDELLLWKLLHFAQSSNASASVQQKSLSLPPNTDLQRHDPLKTTRCYFGTLELEMGQISLSVSTVPKVSLTVPLRQLKQQFNIKLVSFENALVVLPPFRQLHYFETSTFLLESLRNFYFSELQKQTFNVIMTLDAFGNPQGLATDLKDSFQGLFIEGDVSRFVAGLGYGVSNSISKVASSVSSGVGSLTFDVEHEAKRRHNMTRSQSASSTPLTHLYSGVKGLGVGLFGGFTAIPTSVFHETKKSGVIGTVKGLTTGAVDTITKPVQGVFDFLEGTASAVKKISAPSTSRHNSDISRIRPSRLCRDLHCLVPPYSYHLAAAQQELLRINGFSTKERLLDVEVCFEQFTTPEQMVRQYCLISTKQCYVCKQVTSPGQSTTEPSSVIMRVAYKYLKCVQASPELPNTLASVEIQVETDENRTKLAHIWCVRSDVARRLADKIQRAKQEYDHGKRAVKDLDTNEEKEMDLNSQVIKPKKYYGKTVFIASACMTAAMITLLKHQNNEYAILTQTDRNLVVNDFLNSGSCGNSNRESTLLSAKDSVCCDGLIKNLAETALSTTGFIPGQSQFVDIAGKTVKAVQTFIQSHFGTAFEVIIAKNQFVLKTHYKGSKLCKFEANGWYIAIYETPGNYDINDSAKESYFDSFSSKDPLGVKGVALSSLSSASSSISSSSSSFSSSVGGFLGK</sequence>
<protein>
    <submittedName>
        <fullName evidence="5">Uncharacterized protein</fullName>
    </submittedName>
</protein>
<dbReference type="InterPro" id="IPR009543">
    <property type="entry name" value="VPS13_VAB"/>
</dbReference>
<feature type="domain" description="Vacuolar protein sorting-associated protein 13 VPS13 adaptor binding" evidence="4">
    <location>
        <begin position="611"/>
        <end position="1144"/>
    </location>
</feature>
<feature type="coiled-coil region" evidence="1">
    <location>
        <begin position="1938"/>
        <end position="1965"/>
    </location>
</feature>
<evidence type="ECO:0000259" key="4">
    <source>
        <dbReference type="Pfam" id="PF25036"/>
    </source>
</evidence>
<feature type="compositionally biased region" description="Low complexity" evidence="2">
    <location>
        <begin position="2167"/>
        <end position="2181"/>
    </location>
</feature>
<dbReference type="Pfam" id="PF04155">
    <property type="entry name" value="Ground-like"/>
    <property type="match status" value="1"/>
</dbReference>
<evidence type="ECO:0000256" key="2">
    <source>
        <dbReference type="SAM" id="MobiDB-lite"/>
    </source>
</evidence>
<dbReference type="InterPro" id="IPR026847">
    <property type="entry name" value="VPS13"/>
</dbReference>
<dbReference type="EMBL" id="LIAE01010466">
    <property type="protein sequence ID" value="PAV60495.1"/>
    <property type="molecule type" value="Genomic_DNA"/>
</dbReference>
<reference evidence="5 6" key="1">
    <citation type="journal article" date="2017" name="Curr. Biol.">
        <title>Genome architecture and evolution of a unichromosomal asexual nematode.</title>
        <authorList>
            <person name="Fradin H."/>
            <person name="Zegar C."/>
            <person name="Gutwein M."/>
            <person name="Lucas J."/>
            <person name="Kovtun M."/>
            <person name="Corcoran D."/>
            <person name="Baugh L.R."/>
            <person name="Kiontke K."/>
            <person name="Gunsalus K."/>
            <person name="Fitch D.H."/>
            <person name="Piano F."/>
        </authorList>
    </citation>
    <scope>NUCLEOTIDE SEQUENCE [LARGE SCALE GENOMIC DNA]</scope>
    <source>
        <strain evidence="5">PF1309</strain>
    </source>
</reference>